<protein>
    <submittedName>
        <fullName evidence="5">FAD-dependent monooxygenase</fullName>
    </submittedName>
</protein>
<dbReference type="GO" id="GO:0004497">
    <property type="term" value="F:monooxygenase activity"/>
    <property type="evidence" value="ECO:0007669"/>
    <property type="project" value="UniProtKB-KW"/>
</dbReference>
<comment type="cofactor">
    <cofactor evidence="1">
        <name>FAD</name>
        <dbReference type="ChEBI" id="CHEBI:57692"/>
    </cofactor>
</comment>
<evidence type="ECO:0000313" key="5">
    <source>
        <dbReference type="EMBL" id="MFC0543067.1"/>
    </source>
</evidence>
<gene>
    <name evidence="5" type="ORF">ACFFH7_16325</name>
</gene>
<dbReference type="PRINTS" id="PR00420">
    <property type="entry name" value="RNGMNOXGNASE"/>
</dbReference>
<evidence type="ECO:0000313" key="6">
    <source>
        <dbReference type="Proteomes" id="UP001589810"/>
    </source>
</evidence>
<dbReference type="InterPro" id="IPR002938">
    <property type="entry name" value="FAD-bd"/>
</dbReference>
<dbReference type="NCBIfam" id="NF004832">
    <property type="entry name" value="PRK06184.1"/>
    <property type="match status" value="1"/>
</dbReference>
<dbReference type="InterPro" id="IPR050641">
    <property type="entry name" value="RIFMO-like"/>
</dbReference>
<keyword evidence="6" id="KW-1185">Reference proteome</keyword>
<dbReference type="Pfam" id="PF01494">
    <property type="entry name" value="FAD_binding_3"/>
    <property type="match status" value="1"/>
</dbReference>
<dbReference type="InterPro" id="IPR036188">
    <property type="entry name" value="FAD/NAD-bd_sf"/>
</dbReference>
<dbReference type="Proteomes" id="UP001589810">
    <property type="component" value="Unassembled WGS sequence"/>
</dbReference>
<evidence type="ECO:0000256" key="3">
    <source>
        <dbReference type="ARBA" id="ARBA00022827"/>
    </source>
</evidence>
<keyword evidence="3" id="KW-0274">FAD</keyword>
<accession>A0ABV6MS49</accession>
<dbReference type="RefSeq" id="WP_273941468.1">
    <property type="nucleotide sequence ID" value="NZ_CP097263.1"/>
</dbReference>
<dbReference type="Gene3D" id="3.30.70.2450">
    <property type="match status" value="1"/>
</dbReference>
<name>A0ABV6MS49_9PSEU</name>
<comment type="caution">
    <text evidence="5">The sequence shown here is derived from an EMBL/GenBank/DDBJ whole genome shotgun (WGS) entry which is preliminary data.</text>
</comment>
<sequence length="479" mass="52933">MTVVIAGAGPTGLTLGIELARRGIPCRLLDKADGLFLGSRGKGLQPRTLEVFDDLGVLDAIRAGGMPFPRFRLYSGHDIVWERELHEMLGIDEPKPSPDIPYPLPWLIPQWRTDEILRDRFEALGGKVEFGTEVVGVEQDDEVRITVRRNGIEEVITGDYLIGTDGGRSAVRKLMNVGFEGETYETEQTLVGDVKVDGLNGIACHMITHAGDVTKRFSVWNLPGSDYYQLVASVPQAEQPTLQDVQELLEERTGRTDIRLHDLRWISVYRINVRMVDRFRVGRVFLAGDAAHVHSSASGQGLNTSVQDAYNLGWKLAAVIQGAPDELLDSYEAERMPVAAQVLGLSTAMHARNFRPTTGPAPAIHQLDITYRGGPLAGQQRPGQLQAGDRAPDGVRPDGTRLFDLFRGPHLTWLTINGRYEGYDVEPGTDVLVRPDGYIAAIGTNVQPWLDHFVPDATPDEGDSVSTAWSHSRVRRRYC</sequence>
<organism evidence="5 6">
    <name type="scientific">Kutzneria chonburiensis</name>
    <dbReference type="NCBI Taxonomy" id="1483604"/>
    <lineage>
        <taxon>Bacteria</taxon>
        <taxon>Bacillati</taxon>
        <taxon>Actinomycetota</taxon>
        <taxon>Actinomycetes</taxon>
        <taxon>Pseudonocardiales</taxon>
        <taxon>Pseudonocardiaceae</taxon>
        <taxon>Kutzneria</taxon>
    </lineage>
</organism>
<dbReference type="PANTHER" id="PTHR43004:SF19">
    <property type="entry name" value="BINDING MONOOXYGENASE, PUTATIVE (JCVI)-RELATED"/>
    <property type="match status" value="1"/>
</dbReference>
<feature type="domain" description="FAD-binding" evidence="4">
    <location>
        <begin position="2"/>
        <end position="343"/>
    </location>
</feature>
<evidence type="ECO:0000256" key="2">
    <source>
        <dbReference type="ARBA" id="ARBA00022630"/>
    </source>
</evidence>
<dbReference type="EMBL" id="JBHLUD010000004">
    <property type="protein sequence ID" value="MFC0543067.1"/>
    <property type="molecule type" value="Genomic_DNA"/>
</dbReference>
<keyword evidence="5" id="KW-0503">Monooxygenase</keyword>
<evidence type="ECO:0000256" key="1">
    <source>
        <dbReference type="ARBA" id="ARBA00001974"/>
    </source>
</evidence>
<dbReference type="PANTHER" id="PTHR43004">
    <property type="entry name" value="TRK SYSTEM POTASSIUM UPTAKE PROTEIN"/>
    <property type="match status" value="1"/>
</dbReference>
<reference evidence="5 6" key="1">
    <citation type="submission" date="2024-09" db="EMBL/GenBank/DDBJ databases">
        <authorList>
            <person name="Sun Q."/>
            <person name="Mori K."/>
        </authorList>
    </citation>
    <scope>NUCLEOTIDE SEQUENCE [LARGE SCALE GENOMIC DNA]</scope>
    <source>
        <strain evidence="5 6">TBRC 1432</strain>
    </source>
</reference>
<keyword evidence="2" id="KW-0285">Flavoprotein</keyword>
<dbReference type="SUPFAM" id="SSF51905">
    <property type="entry name" value="FAD/NAD(P)-binding domain"/>
    <property type="match status" value="1"/>
</dbReference>
<keyword evidence="5" id="KW-0560">Oxidoreductase</keyword>
<dbReference type="Gene3D" id="3.50.50.60">
    <property type="entry name" value="FAD/NAD(P)-binding domain"/>
    <property type="match status" value="1"/>
</dbReference>
<evidence type="ECO:0000259" key="4">
    <source>
        <dbReference type="Pfam" id="PF01494"/>
    </source>
</evidence>
<proteinExistence type="predicted"/>